<proteinExistence type="predicted"/>
<evidence type="ECO:0000313" key="2">
    <source>
        <dbReference type="Proteomes" id="UP001589775"/>
    </source>
</evidence>
<dbReference type="RefSeq" id="WP_378388204.1">
    <property type="nucleotide sequence ID" value="NZ_JBHLWM010000005.1"/>
</dbReference>
<protein>
    <submittedName>
        <fullName evidence="1">DUF2336 domain-containing protein</fullName>
    </submittedName>
</protein>
<accession>A0ABV6ET12</accession>
<comment type="caution">
    <text evidence="1">The sequence shown here is derived from an EMBL/GenBank/DDBJ whole genome shotgun (WGS) entry which is preliminary data.</text>
</comment>
<dbReference type="Pfam" id="PF10098">
    <property type="entry name" value="DUF2336"/>
    <property type="match status" value="1"/>
</dbReference>
<dbReference type="Proteomes" id="UP001589775">
    <property type="component" value="Unassembled WGS sequence"/>
</dbReference>
<dbReference type="InterPro" id="IPR019285">
    <property type="entry name" value="DUF2336"/>
</dbReference>
<reference evidence="1 2" key="1">
    <citation type="submission" date="2024-09" db="EMBL/GenBank/DDBJ databases">
        <authorList>
            <person name="Sun Q."/>
            <person name="Mori K."/>
        </authorList>
    </citation>
    <scope>NUCLEOTIDE SEQUENCE [LARGE SCALE GENOMIC DNA]</scope>
    <source>
        <strain evidence="1 2">KCTC 23279</strain>
    </source>
</reference>
<gene>
    <name evidence="1" type="ORF">ACFFJ6_12740</name>
</gene>
<sequence length="371" mass="40596">MSSQPALSAANLLDELQATLMHGTVARRVETLRRVTDLYLDGEVDYCDDQIALFDDVFNCLVKNIESNAKVLLAQRLAPVKAPPRIIHHLAFEDMIEIAAPVLSQSDQLDDATLIANARTKGQNHMMAISTRRSLSGAVTDVLVELGNEHVVQSTVRNPGAEFSDNSYSILVKRAELDEGLAGELSRRAIPRAQYLKMIALASASVRAKLQAANPQVAGEVTSAVKQASRLARSAPAAISLQTNIAHGLVRALYEDGRINEEQVFTFANERKFDEINQAIACLAGTSVETAESLMVESRDEGLLILAKVCKLSWATVKAIIEMRDELTGIKSADLDECRFTYERLRTSTAQQVLRFHRMQQSTAVAKPPAA</sequence>
<dbReference type="EMBL" id="JBHLWM010000005">
    <property type="protein sequence ID" value="MFC0241343.1"/>
    <property type="molecule type" value="Genomic_DNA"/>
</dbReference>
<evidence type="ECO:0000313" key="1">
    <source>
        <dbReference type="EMBL" id="MFC0241343.1"/>
    </source>
</evidence>
<organism evidence="1 2">
    <name type="scientific">Rhodopseudomonas telluris</name>
    <dbReference type="NCBI Taxonomy" id="644215"/>
    <lineage>
        <taxon>Bacteria</taxon>
        <taxon>Pseudomonadati</taxon>
        <taxon>Pseudomonadota</taxon>
        <taxon>Alphaproteobacteria</taxon>
        <taxon>Hyphomicrobiales</taxon>
        <taxon>Nitrobacteraceae</taxon>
        <taxon>Rhodopseudomonas</taxon>
    </lineage>
</organism>
<keyword evidence="2" id="KW-1185">Reference proteome</keyword>
<name>A0ABV6ET12_9BRAD</name>